<dbReference type="PROSITE" id="PS50293">
    <property type="entry name" value="TPR_REGION"/>
    <property type="match status" value="2"/>
</dbReference>
<name>A0A098ECK3_9ZZZZ</name>
<dbReference type="PANTHER" id="PTHR44809:SF1">
    <property type="entry name" value="PROTEIN O-MANNOSYL-TRANSFERASE TMTC1"/>
    <property type="match status" value="1"/>
</dbReference>
<dbReference type="Pfam" id="PF00515">
    <property type="entry name" value="TPR_1"/>
    <property type="match status" value="1"/>
</dbReference>
<proteinExistence type="predicted"/>
<dbReference type="PROSITE" id="PS50005">
    <property type="entry name" value="TPR"/>
    <property type="match status" value="3"/>
</dbReference>
<dbReference type="Pfam" id="PF14559">
    <property type="entry name" value="TPR_19"/>
    <property type="match status" value="1"/>
</dbReference>
<dbReference type="SUPFAM" id="SSF48452">
    <property type="entry name" value="TPR-like"/>
    <property type="match status" value="1"/>
</dbReference>
<accession>A0A098ECK3</accession>
<sequence length="225" mass="26445">MNEKGLIEEKRYREILNLNPFNADAHFNLGNLLFALEKFEEAEKEYGEAIRHNPKFADAHNAMGKLSEVYAEKPRVKFTTEWNSEIILPNPKKFEEAENSYKTAIAINPYYLEAHINLGSLLFKLGRLDEAKKEYEKILKFLPRFIDAHYSLGVIFLDEENFELAEREFTRCIELNPDFAEAYEILGTILLQTKRTKDGLRYLDKAGFLKQELKEEIEEIKERMR</sequence>
<gene>
    <name evidence="1" type="ORF">MSIBF_A2680017</name>
</gene>
<dbReference type="AlphaFoldDB" id="A0A098ECK3"/>
<dbReference type="SMART" id="SM00028">
    <property type="entry name" value="TPR"/>
    <property type="match status" value="4"/>
</dbReference>
<dbReference type="InterPro" id="IPR011990">
    <property type="entry name" value="TPR-like_helical_dom_sf"/>
</dbReference>
<dbReference type="InterPro" id="IPR052943">
    <property type="entry name" value="TMTC_O-mannosyl-trnsfr"/>
</dbReference>
<dbReference type="PANTHER" id="PTHR44809">
    <property type="match status" value="1"/>
</dbReference>
<organism evidence="1">
    <name type="scientific">groundwater metagenome</name>
    <dbReference type="NCBI Taxonomy" id="717931"/>
    <lineage>
        <taxon>unclassified sequences</taxon>
        <taxon>metagenomes</taxon>
        <taxon>ecological metagenomes</taxon>
    </lineage>
</organism>
<dbReference type="Pfam" id="PF13432">
    <property type="entry name" value="TPR_16"/>
    <property type="match status" value="1"/>
</dbReference>
<dbReference type="EMBL" id="CCXY01000188">
    <property type="protein sequence ID" value="CEG12745.1"/>
    <property type="molecule type" value="Genomic_DNA"/>
</dbReference>
<evidence type="ECO:0000313" key="1">
    <source>
        <dbReference type="EMBL" id="CEG12745.1"/>
    </source>
</evidence>
<reference evidence="1" key="1">
    <citation type="submission" date="2014-09" db="EMBL/GenBank/DDBJ databases">
        <authorList>
            <person name="Probst J Alexander"/>
        </authorList>
    </citation>
    <scope>NUCLEOTIDE SEQUENCE</scope>
</reference>
<dbReference type="InterPro" id="IPR019734">
    <property type="entry name" value="TPR_rpt"/>
</dbReference>
<dbReference type="Gene3D" id="1.25.40.10">
    <property type="entry name" value="Tetratricopeptide repeat domain"/>
    <property type="match status" value="2"/>
</dbReference>
<protein>
    <submittedName>
        <fullName evidence="1">Uncharacterized protein</fullName>
    </submittedName>
</protein>